<gene>
    <name evidence="2" type="ORF">FA13DRAFT_1734243</name>
</gene>
<protein>
    <submittedName>
        <fullName evidence="2">Uncharacterized protein</fullName>
    </submittedName>
</protein>
<reference evidence="2 3" key="1">
    <citation type="journal article" date="2019" name="Nat. Ecol. Evol.">
        <title>Megaphylogeny resolves global patterns of mushroom evolution.</title>
        <authorList>
            <person name="Varga T."/>
            <person name="Krizsan K."/>
            <person name="Foldi C."/>
            <person name="Dima B."/>
            <person name="Sanchez-Garcia M."/>
            <person name="Sanchez-Ramirez S."/>
            <person name="Szollosi G.J."/>
            <person name="Szarkandi J.G."/>
            <person name="Papp V."/>
            <person name="Albert L."/>
            <person name="Andreopoulos W."/>
            <person name="Angelini C."/>
            <person name="Antonin V."/>
            <person name="Barry K.W."/>
            <person name="Bougher N.L."/>
            <person name="Buchanan P."/>
            <person name="Buyck B."/>
            <person name="Bense V."/>
            <person name="Catcheside P."/>
            <person name="Chovatia M."/>
            <person name="Cooper J."/>
            <person name="Damon W."/>
            <person name="Desjardin D."/>
            <person name="Finy P."/>
            <person name="Geml J."/>
            <person name="Haridas S."/>
            <person name="Hughes K."/>
            <person name="Justo A."/>
            <person name="Karasinski D."/>
            <person name="Kautmanova I."/>
            <person name="Kiss B."/>
            <person name="Kocsube S."/>
            <person name="Kotiranta H."/>
            <person name="LaButti K.M."/>
            <person name="Lechner B.E."/>
            <person name="Liimatainen K."/>
            <person name="Lipzen A."/>
            <person name="Lukacs Z."/>
            <person name="Mihaltcheva S."/>
            <person name="Morgado L.N."/>
            <person name="Niskanen T."/>
            <person name="Noordeloos M.E."/>
            <person name="Ohm R.A."/>
            <person name="Ortiz-Santana B."/>
            <person name="Ovrebo C."/>
            <person name="Racz N."/>
            <person name="Riley R."/>
            <person name="Savchenko A."/>
            <person name="Shiryaev A."/>
            <person name="Soop K."/>
            <person name="Spirin V."/>
            <person name="Szebenyi C."/>
            <person name="Tomsovsky M."/>
            <person name="Tulloss R.E."/>
            <person name="Uehling J."/>
            <person name="Grigoriev I.V."/>
            <person name="Vagvolgyi C."/>
            <person name="Papp T."/>
            <person name="Martin F.M."/>
            <person name="Miettinen O."/>
            <person name="Hibbett D.S."/>
            <person name="Nagy L.G."/>
        </authorList>
    </citation>
    <scope>NUCLEOTIDE SEQUENCE [LARGE SCALE GENOMIC DNA]</scope>
    <source>
        <strain evidence="2 3">FP101781</strain>
    </source>
</reference>
<evidence type="ECO:0000313" key="3">
    <source>
        <dbReference type="Proteomes" id="UP000298030"/>
    </source>
</evidence>
<dbReference type="EMBL" id="QPFP01000025">
    <property type="protein sequence ID" value="TEB29887.1"/>
    <property type="molecule type" value="Genomic_DNA"/>
</dbReference>
<dbReference type="Proteomes" id="UP000298030">
    <property type="component" value="Unassembled WGS sequence"/>
</dbReference>
<evidence type="ECO:0000256" key="1">
    <source>
        <dbReference type="SAM" id="MobiDB-lite"/>
    </source>
</evidence>
<name>A0A4Y7T6T6_COPMI</name>
<dbReference type="AlphaFoldDB" id="A0A4Y7T6T6"/>
<comment type="caution">
    <text evidence="2">The sequence shown here is derived from an EMBL/GenBank/DDBJ whole genome shotgun (WGS) entry which is preliminary data.</text>
</comment>
<proteinExistence type="predicted"/>
<keyword evidence="3" id="KW-1185">Reference proteome</keyword>
<sequence length="62" mass="6601">MWWALVTASGNRVAFSGDDGDSCLVDDVNGATGNPVLHGRLRSTSYHPPGPVLPLCTPQHTR</sequence>
<accession>A0A4Y7T6T6</accession>
<feature type="region of interest" description="Disordered" evidence="1">
    <location>
        <begin position="40"/>
        <end position="62"/>
    </location>
</feature>
<evidence type="ECO:0000313" key="2">
    <source>
        <dbReference type="EMBL" id="TEB29887.1"/>
    </source>
</evidence>
<organism evidence="2 3">
    <name type="scientific">Coprinellus micaceus</name>
    <name type="common">Glistening ink-cap mushroom</name>
    <name type="synonym">Coprinus micaceus</name>
    <dbReference type="NCBI Taxonomy" id="71717"/>
    <lineage>
        <taxon>Eukaryota</taxon>
        <taxon>Fungi</taxon>
        <taxon>Dikarya</taxon>
        <taxon>Basidiomycota</taxon>
        <taxon>Agaricomycotina</taxon>
        <taxon>Agaricomycetes</taxon>
        <taxon>Agaricomycetidae</taxon>
        <taxon>Agaricales</taxon>
        <taxon>Agaricineae</taxon>
        <taxon>Psathyrellaceae</taxon>
        <taxon>Coprinellus</taxon>
    </lineage>
</organism>